<reference evidence="2 3" key="1">
    <citation type="submission" date="2023-12" db="EMBL/GenBank/DDBJ databases">
        <title>A high-quality genome assembly for Dillenia turbinata (Dilleniales).</title>
        <authorList>
            <person name="Chanderbali A."/>
        </authorList>
    </citation>
    <scope>NUCLEOTIDE SEQUENCE [LARGE SCALE GENOMIC DNA]</scope>
    <source>
        <strain evidence="2">LSX21</strain>
        <tissue evidence="2">Leaf</tissue>
    </source>
</reference>
<dbReference type="InterPro" id="IPR020103">
    <property type="entry name" value="PsdUridine_synth_cat_dom_sf"/>
</dbReference>
<proteinExistence type="predicted"/>
<dbReference type="Proteomes" id="UP001370490">
    <property type="component" value="Unassembled WGS sequence"/>
</dbReference>
<dbReference type="GO" id="GO:0009982">
    <property type="term" value="F:pseudouridine synthase activity"/>
    <property type="evidence" value="ECO:0007669"/>
    <property type="project" value="InterPro"/>
</dbReference>
<evidence type="ECO:0000313" key="3">
    <source>
        <dbReference type="Proteomes" id="UP001370490"/>
    </source>
</evidence>
<organism evidence="2 3">
    <name type="scientific">Dillenia turbinata</name>
    <dbReference type="NCBI Taxonomy" id="194707"/>
    <lineage>
        <taxon>Eukaryota</taxon>
        <taxon>Viridiplantae</taxon>
        <taxon>Streptophyta</taxon>
        <taxon>Embryophyta</taxon>
        <taxon>Tracheophyta</taxon>
        <taxon>Spermatophyta</taxon>
        <taxon>Magnoliopsida</taxon>
        <taxon>eudicotyledons</taxon>
        <taxon>Gunneridae</taxon>
        <taxon>Pentapetalae</taxon>
        <taxon>Dilleniales</taxon>
        <taxon>Dilleniaceae</taxon>
        <taxon>Dillenia</taxon>
    </lineage>
</organism>
<protein>
    <submittedName>
        <fullName evidence="2">Uncharacterized protein</fullName>
    </submittedName>
</protein>
<evidence type="ECO:0000313" key="2">
    <source>
        <dbReference type="EMBL" id="KAK6937616.1"/>
    </source>
</evidence>
<dbReference type="AlphaFoldDB" id="A0AAN8VXI6"/>
<evidence type="ECO:0000256" key="1">
    <source>
        <dbReference type="ARBA" id="ARBA00023235"/>
    </source>
</evidence>
<keyword evidence="3" id="KW-1185">Reference proteome</keyword>
<name>A0AAN8VXI6_9MAGN</name>
<gene>
    <name evidence="2" type="ORF">RJ641_031124</name>
</gene>
<accession>A0AAN8VXI6</accession>
<dbReference type="Gene3D" id="3.30.70.580">
    <property type="entry name" value="Pseudouridine synthase I, catalytic domain, N-terminal subdomain"/>
    <property type="match status" value="1"/>
</dbReference>
<dbReference type="EMBL" id="JBAMMX010000006">
    <property type="protein sequence ID" value="KAK6937616.1"/>
    <property type="molecule type" value="Genomic_DNA"/>
</dbReference>
<dbReference type="InterPro" id="IPR020094">
    <property type="entry name" value="TruA/RsuA/RluB/E/F_N"/>
</dbReference>
<dbReference type="SUPFAM" id="SSF55120">
    <property type="entry name" value="Pseudouridine synthase"/>
    <property type="match status" value="1"/>
</dbReference>
<sequence length="200" mass="22121">MNHAVAAGFTSPKLNSCLSPNKIWARNGGLVEEHENLSNPSLGSGYKWRLVISYDGTQYAGNSQVQTLHMRTTTLQLMNPITCEISKVNISYCALGNKCARNFKELAEPCISTDLDAAFVSGRQYQQSPPTILFIVEKAFTQVTRLERKDLYLVGAGRTAAGVHAWGHVATLSHLSTMTAWKAFMQRCNEKSCKAFSRET</sequence>
<comment type="caution">
    <text evidence="2">The sequence shown here is derived from an EMBL/GenBank/DDBJ whole genome shotgun (WGS) entry which is preliminary data.</text>
</comment>
<keyword evidence="1" id="KW-0413">Isomerase</keyword>
<dbReference type="GO" id="GO:0001522">
    <property type="term" value="P:pseudouridine synthesis"/>
    <property type="evidence" value="ECO:0007669"/>
    <property type="project" value="InterPro"/>
</dbReference>
<dbReference type="GO" id="GO:0003723">
    <property type="term" value="F:RNA binding"/>
    <property type="evidence" value="ECO:0007669"/>
    <property type="project" value="InterPro"/>
</dbReference>